<proteinExistence type="predicted"/>
<dbReference type="Proteomes" id="UP001164746">
    <property type="component" value="Chromosome 9"/>
</dbReference>
<evidence type="ECO:0000313" key="1">
    <source>
        <dbReference type="EMBL" id="WAR13854.1"/>
    </source>
</evidence>
<dbReference type="EMBL" id="CP111020">
    <property type="protein sequence ID" value="WAR13854.1"/>
    <property type="molecule type" value="Genomic_DNA"/>
</dbReference>
<protein>
    <submittedName>
        <fullName evidence="1">Uncharacterized protein</fullName>
    </submittedName>
</protein>
<evidence type="ECO:0000313" key="2">
    <source>
        <dbReference type="Proteomes" id="UP001164746"/>
    </source>
</evidence>
<keyword evidence="2" id="KW-1185">Reference proteome</keyword>
<accession>A0ABY7EY19</accession>
<name>A0ABY7EY19_MYAAR</name>
<gene>
    <name evidence="1" type="ORF">MAR_003959</name>
</gene>
<organism evidence="1 2">
    <name type="scientific">Mya arenaria</name>
    <name type="common">Soft-shell clam</name>
    <dbReference type="NCBI Taxonomy" id="6604"/>
    <lineage>
        <taxon>Eukaryota</taxon>
        <taxon>Metazoa</taxon>
        <taxon>Spiralia</taxon>
        <taxon>Lophotrochozoa</taxon>
        <taxon>Mollusca</taxon>
        <taxon>Bivalvia</taxon>
        <taxon>Autobranchia</taxon>
        <taxon>Heteroconchia</taxon>
        <taxon>Euheterodonta</taxon>
        <taxon>Imparidentia</taxon>
        <taxon>Neoheterodontei</taxon>
        <taxon>Myida</taxon>
        <taxon>Myoidea</taxon>
        <taxon>Myidae</taxon>
        <taxon>Mya</taxon>
    </lineage>
</organism>
<feature type="non-terminal residue" evidence="1">
    <location>
        <position position="1"/>
    </location>
</feature>
<sequence>MGNEWDIHMFMKLNGITNMTKPLHYASHVVIALINIYKCCFFTVADGSNDVLFFNFHPKHIDKRPALCFCDTCDNVKKIYILQNNDTHMKQ</sequence>
<reference evidence="1" key="1">
    <citation type="submission" date="2022-11" db="EMBL/GenBank/DDBJ databases">
        <title>Centuries of genome instability and evolution in soft-shell clam transmissible cancer (bioRxiv).</title>
        <authorList>
            <person name="Hart S.F.M."/>
            <person name="Yonemitsu M.A."/>
            <person name="Giersch R.M."/>
            <person name="Beal B.F."/>
            <person name="Arriagada G."/>
            <person name="Davis B.W."/>
            <person name="Ostrander E.A."/>
            <person name="Goff S.P."/>
            <person name="Metzger M.J."/>
        </authorList>
    </citation>
    <scope>NUCLEOTIDE SEQUENCE</scope>
    <source>
        <strain evidence="1">MELC-2E11</strain>
        <tissue evidence="1">Siphon/mantle</tissue>
    </source>
</reference>